<dbReference type="EMBL" id="MDTQ01000001">
    <property type="protein sequence ID" value="ODC03171.1"/>
    <property type="molecule type" value="Genomic_DNA"/>
</dbReference>
<dbReference type="Proteomes" id="UP000094291">
    <property type="component" value="Unassembled WGS sequence"/>
</dbReference>
<dbReference type="SUPFAM" id="SSF51230">
    <property type="entry name" value="Single hybrid motif"/>
    <property type="match status" value="1"/>
</dbReference>
<evidence type="ECO:0000256" key="6">
    <source>
        <dbReference type="ARBA" id="ARBA00022598"/>
    </source>
</evidence>
<dbReference type="GO" id="GO:0005524">
    <property type="term" value="F:ATP binding"/>
    <property type="evidence" value="ECO:0007669"/>
    <property type="project" value="UniProtKB-UniRule"/>
</dbReference>
<dbReference type="Pfam" id="PF00289">
    <property type="entry name" value="Biotin_carb_N"/>
    <property type="match status" value="1"/>
</dbReference>
<dbReference type="GO" id="GO:0004075">
    <property type="term" value="F:biotin carboxylase activity"/>
    <property type="evidence" value="ECO:0007669"/>
    <property type="project" value="UniProtKB-EC"/>
</dbReference>
<dbReference type="Gene3D" id="3.30.700.40">
    <property type="match status" value="1"/>
</dbReference>
<comment type="function">
    <text evidence="2">This protein is a component of the acetyl coenzyme A carboxylase complex; first, biotin carboxylase catalyzes the carboxylation of the carrier protein and then the transcarboxylase transfers the carboxyl group to form malonyl-CoA.</text>
</comment>
<dbReference type="OrthoDB" id="9763189at2"/>
<dbReference type="InterPro" id="IPR048429">
    <property type="entry name" value="MCC_alpha_BT"/>
</dbReference>
<dbReference type="InterPro" id="IPR000089">
    <property type="entry name" value="Biotin_lipoyl"/>
</dbReference>
<evidence type="ECO:0000313" key="18">
    <source>
        <dbReference type="Proteomes" id="UP000094291"/>
    </source>
</evidence>
<evidence type="ECO:0000256" key="7">
    <source>
        <dbReference type="ARBA" id="ARBA00022741"/>
    </source>
</evidence>
<comment type="pathway">
    <text evidence="3">Lipid metabolism; malonyl-CoA biosynthesis; malonyl-CoA from acetyl-CoA: step 1/1.</text>
</comment>
<comment type="catalytic activity">
    <reaction evidence="11">
        <text>N(6)-biotinyl-L-lysyl-[protein] + hydrogencarbonate + ATP = N(6)-carboxybiotinyl-L-lysyl-[protein] + ADP + phosphate + H(+)</text>
        <dbReference type="Rhea" id="RHEA:13501"/>
        <dbReference type="Rhea" id="RHEA-COMP:10505"/>
        <dbReference type="Rhea" id="RHEA-COMP:10506"/>
        <dbReference type="ChEBI" id="CHEBI:15378"/>
        <dbReference type="ChEBI" id="CHEBI:17544"/>
        <dbReference type="ChEBI" id="CHEBI:30616"/>
        <dbReference type="ChEBI" id="CHEBI:43474"/>
        <dbReference type="ChEBI" id="CHEBI:83144"/>
        <dbReference type="ChEBI" id="CHEBI:83145"/>
        <dbReference type="ChEBI" id="CHEBI:456216"/>
        <dbReference type="EC" id="6.3.4.14"/>
    </reaction>
</comment>
<dbReference type="PROSITE" id="PS00188">
    <property type="entry name" value="BIOTIN"/>
    <property type="match status" value="1"/>
</dbReference>
<protein>
    <recommendedName>
        <fullName evidence="5">Biotin carboxylase</fullName>
    </recommendedName>
    <alternativeName>
        <fullName evidence="10">Acetyl-coenzyme A carboxylase biotin carboxylase subunit A</fullName>
    </alternativeName>
</protein>
<dbReference type="SUPFAM" id="SSF56059">
    <property type="entry name" value="Glutathione synthetase ATP-binding domain-like"/>
    <property type="match status" value="1"/>
</dbReference>
<evidence type="ECO:0000256" key="1">
    <source>
        <dbReference type="ARBA" id="ARBA00001953"/>
    </source>
</evidence>
<keyword evidence="18" id="KW-1185">Reference proteome</keyword>
<dbReference type="PANTHER" id="PTHR18866:SF33">
    <property type="entry name" value="METHYLCROTONOYL-COA CARBOXYLASE SUBUNIT ALPHA, MITOCHONDRIAL-RELATED"/>
    <property type="match status" value="1"/>
</dbReference>
<evidence type="ECO:0000256" key="2">
    <source>
        <dbReference type="ARBA" id="ARBA00003761"/>
    </source>
</evidence>
<evidence type="ECO:0000259" key="16">
    <source>
        <dbReference type="PROSITE" id="PS50979"/>
    </source>
</evidence>
<dbReference type="RefSeq" id="WP_068997587.1">
    <property type="nucleotide sequence ID" value="NZ_MDTQ01000001.1"/>
</dbReference>
<sequence>MFQRLLIANRGEIACRIMRTAQRLGIHCIAVYSEADRHSAHVEQADEAILIGPAPAQDSYLNIERIMEAAHQTQAQAIHPGYGFLSENADFVRACKQAGLVFIGPPAEAIEAMGTKAAAKALMKQAQVPVIAGYHGEDQSDARLAQEAAEIGYPVMIKASAGGGGKGMRVVEQAEAFNAALESCRRESLKAFGDDKMLIEKLITRPRHVEVQVFCDQHGQGVYLFERDCSLQRRHQKVIEEAPAPGLSESLRQSMGEAAVRAAQAIDYVGAGTVEFLLDDQGHFSFMEMNTRLQVEHPVTEMITGEDLVDWQLRIAAGQPLPRAQTALLVTGHAFEARIYAEDPQHDFLPATGTLHHLVTPPESPQLRIETGVRQGDEISIYYDPMIAKLVVWGEDRASALKALSHALSQYQIAGVSTNISFLKRLADHPEFKQQVQDTGFIQRHLETLTLPPSPNEAEALTVMGCYLLHQRLNQHRLQPHEPHQHLNSGSPRQTSTVAEDTPWDQLHGWRLNAPARHCFELKPEHARSASRLEFIEIDSGWQVCLADHPDDHDTVQFEWTTKGLCITLNGHRRHWSVSQSGTRLTLFTSEGPWVAQWVSLDHLSFVSEDIQAQLKAPMNGAIVSLQAALGEPVKAGDPLIIMEAMKMEHTLYAPAEGVVSAFHYAPGDLVNQGDELLHFEASTEASSAPDAIEEAS</sequence>
<dbReference type="SUPFAM" id="SSF52440">
    <property type="entry name" value="PreATP-grasp domain"/>
    <property type="match status" value="1"/>
</dbReference>
<dbReference type="SMART" id="SM00878">
    <property type="entry name" value="Biotin_carb_C"/>
    <property type="match status" value="1"/>
</dbReference>
<evidence type="ECO:0000256" key="12">
    <source>
        <dbReference type="PROSITE-ProRule" id="PRU00409"/>
    </source>
</evidence>
<evidence type="ECO:0000256" key="5">
    <source>
        <dbReference type="ARBA" id="ARBA00017242"/>
    </source>
</evidence>
<feature type="domain" description="ATP-grasp" evidence="15">
    <location>
        <begin position="120"/>
        <end position="317"/>
    </location>
</feature>
<dbReference type="Pfam" id="PF02786">
    <property type="entry name" value="CPSase_L_D2"/>
    <property type="match status" value="1"/>
</dbReference>
<evidence type="ECO:0000313" key="17">
    <source>
        <dbReference type="EMBL" id="ODC03171.1"/>
    </source>
</evidence>
<name>A0A1E2V866_9GAMM</name>
<evidence type="ECO:0000256" key="8">
    <source>
        <dbReference type="ARBA" id="ARBA00022840"/>
    </source>
</evidence>
<evidence type="ECO:0000256" key="13">
    <source>
        <dbReference type="SAM" id="MobiDB-lite"/>
    </source>
</evidence>
<dbReference type="PROSITE" id="PS00867">
    <property type="entry name" value="CPSASE_2"/>
    <property type="match status" value="1"/>
</dbReference>
<evidence type="ECO:0000256" key="4">
    <source>
        <dbReference type="ARBA" id="ARBA00011750"/>
    </source>
</evidence>
<keyword evidence="8 12" id="KW-0067">ATP-binding</keyword>
<dbReference type="SUPFAM" id="SSF51246">
    <property type="entry name" value="Rudiment single hybrid motif"/>
    <property type="match status" value="1"/>
</dbReference>
<dbReference type="Gene3D" id="3.40.50.20">
    <property type="match status" value="1"/>
</dbReference>
<dbReference type="AlphaFoldDB" id="A0A1E2V866"/>
<dbReference type="PANTHER" id="PTHR18866">
    <property type="entry name" value="CARBOXYLASE:PYRUVATE/ACETYL-COA/PROPIONYL-COA CARBOXYLASE"/>
    <property type="match status" value="1"/>
</dbReference>
<dbReference type="InterPro" id="IPR011761">
    <property type="entry name" value="ATP-grasp"/>
</dbReference>
<keyword evidence="9" id="KW-0092">Biotin</keyword>
<dbReference type="FunFam" id="3.30.470.20:FF:000028">
    <property type="entry name" value="Methylcrotonoyl-CoA carboxylase subunit alpha, mitochondrial"/>
    <property type="match status" value="1"/>
</dbReference>
<dbReference type="InterPro" id="IPR011053">
    <property type="entry name" value="Single_hybrid_motif"/>
</dbReference>
<dbReference type="InterPro" id="IPR005481">
    <property type="entry name" value="BC-like_N"/>
</dbReference>
<dbReference type="PROSITE" id="PS50975">
    <property type="entry name" value="ATP_GRASP"/>
    <property type="match status" value="1"/>
</dbReference>
<dbReference type="FunFam" id="3.30.1490.20:FF:000003">
    <property type="entry name" value="acetyl-CoA carboxylase isoform X1"/>
    <property type="match status" value="1"/>
</dbReference>
<feature type="domain" description="Lipoyl-binding" evidence="14">
    <location>
        <begin position="606"/>
        <end position="681"/>
    </location>
</feature>
<reference evidence="17 18" key="1">
    <citation type="submission" date="2016-08" db="EMBL/GenBank/DDBJ databases">
        <authorList>
            <person name="Seilhamer J.J."/>
        </authorList>
    </citation>
    <scope>NUCLEOTIDE SEQUENCE [LARGE SCALE GENOMIC DNA]</scope>
    <source>
        <strain evidence="17 18">PH27A</strain>
    </source>
</reference>
<dbReference type="PROSITE" id="PS00866">
    <property type="entry name" value="CPSASE_1"/>
    <property type="match status" value="1"/>
</dbReference>
<dbReference type="NCBIfam" id="NF006367">
    <property type="entry name" value="PRK08591.1"/>
    <property type="match status" value="1"/>
</dbReference>
<dbReference type="GO" id="GO:0046872">
    <property type="term" value="F:metal ion binding"/>
    <property type="evidence" value="ECO:0007669"/>
    <property type="project" value="InterPro"/>
</dbReference>
<evidence type="ECO:0000256" key="3">
    <source>
        <dbReference type="ARBA" id="ARBA00004956"/>
    </source>
</evidence>
<dbReference type="Pfam" id="PF21139">
    <property type="entry name" value="BT_MCC_alpha"/>
    <property type="match status" value="1"/>
</dbReference>
<keyword evidence="6" id="KW-0436">Ligase</keyword>
<accession>A0A1E2V866</accession>
<evidence type="ECO:0000256" key="11">
    <source>
        <dbReference type="ARBA" id="ARBA00048600"/>
    </source>
</evidence>
<keyword evidence="7 12" id="KW-0547">Nucleotide-binding</keyword>
<dbReference type="InterPro" id="IPR001882">
    <property type="entry name" value="Biotin_BS"/>
</dbReference>
<dbReference type="PROSITE" id="PS50968">
    <property type="entry name" value="BIOTINYL_LIPOYL"/>
    <property type="match status" value="1"/>
</dbReference>
<evidence type="ECO:0000256" key="10">
    <source>
        <dbReference type="ARBA" id="ARBA00033786"/>
    </source>
</evidence>
<dbReference type="Gene3D" id="2.40.50.100">
    <property type="match status" value="1"/>
</dbReference>
<dbReference type="PROSITE" id="PS50979">
    <property type="entry name" value="BC"/>
    <property type="match status" value="1"/>
</dbReference>
<feature type="domain" description="Biotin carboxylation" evidence="16">
    <location>
        <begin position="1"/>
        <end position="447"/>
    </location>
</feature>
<dbReference type="Gene3D" id="3.30.470.20">
    <property type="entry name" value="ATP-grasp fold, B domain"/>
    <property type="match status" value="1"/>
</dbReference>
<comment type="subunit">
    <text evidence="4">Acetyl-CoA carboxylase is a heterohexamer of biotin carboxyl carrier protein, biotin carboxylase and the two subunits of carboxyl transferase in a 2:2 complex.</text>
</comment>
<dbReference type="InterPro" id="IPR005482">
    <property type="entry name" value="Biotin_COase_C"/>
</dbReference>
<dbReference type="InterPro" id="IPR011764">
    <property type="entry name" value="Biotin_carboxylation_dom"/>
</dbReference>
<dbReference type="STRING" id="197479.BFW38_06040"/>
<proteinExistence type="predicted"/>
<evidence type="ECO:0000259" key="14">
    <source>
        <dbReference type="PROSITE" id="PS50968"/>
    </source>
</evidence>
<evidence type="ECO:0000256" key="9">
    <source>
        <dbReference type="ARBA" id="ARBA00023267"/>
    </source>
</evidence>
<feature type="compositionally biased region" description="Polar residues" evidence="13">
    <location>
        <begin position="486"/>
        <end position="499"/>
    </location>
</feature>
<dbReference type="InterPro" id="IPR016185">
    <property type="entry name" value="PreATP-grasp_dom_sf"/>
</dbReference>
<dbReference type="Pfam" id="PF00364">
    <property type="entry name" value="Biotin_lipoyl"/>
    <property type="match status" value="1"/>
</dbReference>
<dbReference type="FunFam" id="3.40.50.20:FF:000010">
    <property type="entry name" value="Propionyl-CoA carboxylase subunit alpha"/>
    <property type="match status" value="1"/>
</dbReference>
<dbReference type="InterPro" id="IPR013815">
    <property type="entry name" value="ATP_grasp_subdomain_1"/>
</dbReference>
<dbReference type="InterPro" id="IPR050856">
    <property type="entry name" value="Biotin_carboxylase_complex"/>
</dbReference>
<dbReference type="Gene3D" id="3.30.1490.20">
    <property type="entry name" value="ATP-grasp fold, A domain"/>
    <property type="match status" value="1"/>
</dbReference>
<comment type="caution">
    <text evidence="17">The sequence shown here is derived from an EMBL/GenBank/DDBJ whole genome shotgun (WGS) entry which is preliminary data.</text>
</comment>
<evidence type="ECO:0000259" key="15">
    <source>
        <dbReference type="PROSITE" id="PS50975"/>
    </source>
</evidence>
<dbReference type="Pfam" id="PF02785">
    <property type="entry name" value="Biotin_carb_C"/>
    <property type="match status" value="1"/>
</dbReference>
<organism evidence="17 18">
    <name type="scientific">Terasakiispira papahanaumokuakeensis</name>
    <dbReference type="NCBI Taxonomy" id="197479"/>
    <lineage>
        <taxon>Bacteria</taxon>
        <taxon>Pseudomonadati</taxon>
        <taxon>Pseudomonadota</taxon>
        <taxon>Gammaproteobacteria</taxon>
        <taxon>Oceanospirillales</taxon>
        <taxon>Terasakiispira</taxon>
    </lineage>
</organism>
<gene>
    <name evidence="17" type="ORF">BFW38_06040</name>
</gene>
<dbReference type="InterPro" id="IPR011054">
    <property type="entry name" value="Rudment_hybrid_motif"/>
</dbReference>
<comment type="cofactor">
    <cofactor evidence="1">
        <name>biotin</name>
        <dbReference type="ChEBI" id="CHEBI:57586"/>
    </cofactor>
</comment>
<feature type="region of interest" description="Disordered" evidence="13">
    <location>
        <begin position="481"/>
        <end position="500"/>
    </location>
</feature>
<dbReference type="InterPro" id="IPR005479">
    <property type="entry name" value="CPAse_ATP-bd"/>
</dbReference>
<dbReference type="CDD" id="cd06850">
    <property type="entry name" value="biotinyl_domain"/>
    <property type="match status" value="1"/>
</dbReference>